<name>A0A1S1P552_METEX</name>
<evidence type="ECO:0000313" key="2">
    <source>
        <dbReference type="EMBL" id="OHV16411.1"/>
    </source>
</evidence>
<sequence>MPSPLSVDLRQRVVSAVSEGASCHQAAARFGVSVSSASRSSEQFRQEGQFAPKPSGGDHASHRIEAQAELILTTYEARPAIFLHELRDALAERGVQTSTSSLSRFFARHGITRKKGRYTPPSRRAKT</sequence>
<evidence type="ECO:0000313" key="3">
    <source>
        <dbReference type="Proteomes" id="UP000180215"/>
    </source>
</evidence>
<dbReference type="InterPro" id="IPR009057">
    <property type="entry name" value="Homeodomain-like_sf"/>
</dbReference>
<proteinExistence type="predicted"/>
<dbReference type="Pfam" id="PF13384">
    <property type="entry name" value="HTH_23"/>
    <property type="match status" value="1"/>
</dbReference>
<protein>
    <submittedName>
        <fullName evidence="2">Transposase</fullName>
    </submittedName>
</protein>
<organism evidence="2 3">
    <name type="scientific">Methylorubrum extorquens</name>
    <name type="common">Methylobacterium dichloromethanicum</name>
    <name type="synonym">Methylobacterium extorquens</name>
    <dbReference type="NCBI Taxonomy" id="408"/>
    <lineage>
        <taxon>Bacteria</taxon>
        <taxon>Pseudomonadati</taxon>
        <taxon>Pseudomonadota</taxon>
        <taxon>Alphaproteobacteria</taxon>
        <taxon>Hyphomicrobiales</taxon>
        <taxon>Methylobacteriaceae</taxon>
        <taxon>Methylorubrum</taxon>
    </lineage>
</organism>
<accession>A0A1S1P552</accession>
<evidence type="ECO:0000256" key="1">
    <source>
        <dbReference type="SAM" id="MobiDB-lite"/>
    </source>
</evidence>
<dbReference type="Proteomes" id="UP000180215">
    <property type="component" value="Unassembled WGS sequence"/>
</dbReference>
<gene>
    <name evidence="2" type="ORF">BK022_12460</name>
</gene>
<comment type="caution">
    <text evidence="2">The sequence shown here is derived from an EMBL/GenBank/DDBJ whole genome shotgun (WGS) entry which is preliminary data.</text>
</comment>
<reference evidence="2 3" key="1">
    <citation type="submission" date="2016-10" db="EMBL/GenBank/DDBJ databases">
        <title>Draft genome sequence of Methylobacterium extorquens CP3, a seed endophyte of Crotalaria pumila with plant growth-promoting and metal tolerance properties.</title>
        <authorList>
            <person name="Sanchez-Lopez A.S."/>
            <person name="Van Hamme J.D."/>
            <person name="Thijs S."/>
            <person name="Mcammond B.M."/>
            <person name="Stevens V."/>
            <person name="Gonzalez-Chavez M.D.C."/>
            <person name="Vangronsveld J."/>
        </authorList>
    </citation>
    <scope>NUCLEOTIDE SEQUENCE [LARGE SCALE GENOMIC DNA]</scope>
    <source>
        <strain evidence="2 3">CP3</strain>
    </source>
</reference>
<feature type="region of interest" description="Disordered" evidence="1">
    <location>
        <begin position="38"/>
        <end position="61"/>
    </location>
</feature>
<dbReference type="SUPFAM" id="SSF46689">
    <property type="entry name" value="Homeodomain-like"/>
    <property type="match status" value="1"/>
</dbReference>
<dbReference type="EMBL" id="MNAO01000131">
    <property type="protein sequence ID" value="OHV16411.1"/>
    <property type="molecule type" value="Genomic_DNA"/>
</dbReference>
<dbReference type="AlphaFoldDB" id="A0A1S1P552"/>